<evidence type="ECO:0000256" key="1">
    <source>
        <dbReference type="ARBA" id="ARBA00007865"/>
    </source>
</evidence>
<name>V2XDJ6_MONRO</name>
<evidence type="ECO:0000313" key="2">
    <source>
        <dbReference type="EMBL" id="ESK97253.1"/>
    </source>
</evidence>
<organism evidence="2 3">
    <name type="scientific">Moniliophthora roreri (strain MCA 2997)</name>
    <name type="common">Cocoa frosty pod rot fungus</name>
    <name type="synonym">Crinipellis roreri</name>
    <dbReference type="NCBI Taxonomy" id="1381753"/>
    <lineage>
        <taxon>Eukaryota</taxon>
        <taxon>Fungi</taxon>
        <taxon>Dikarya</taxon>
        <taxon>Basidiomycota</taxon>
        <taxon>Agaricomycotina</taxon>
        <taxon>Agaricomycetes</taxon>
        <taxon>Agaricomycetidae</taxon>
        <taxon>Agaricales</taxon>
        <taxon>Marasmiineae</taxon>
        <taxon>Marasmiaceae</taxon>
        <taxon>Moniliophthora</taxon>
    </lineage>
</organism>
<dbReference type="PANTHER" id="PTHR31118">
    <property type="entry name" value="CYCLASE-LIKE PROTEIN 2"/>
    <property type="match status" value="1"/>
</dbReference>
<dbReference type="Gene3D" id="3.50.30.50">
    <property type="entry name" value="Putative cyclase"/>
    <property type="match status" value="1"/>
</dbReference>
<dbReference type="KEGG" id="mrr:Moror_17909"/>
<dbReference type="InterPro" id="IPR007325">
    <property type="entry name" value="KFase/CYL"/>
</dbReference>
<dbReference type="STRING" id="1381753.V2XDJ6"/>
<dbReference type="OrthoDB" id="7108654at2759"/>
<dbReference type="Proteomes" id="UP000017559">
    <property type="component" value="Unassembled WGS sequence"/>
</dbReference>
<sequence length="224" mass="24866">MNPKKLIDLSHKLDPSNISIYPGDPIYTCTQTSTIPKDGYSVHTFSLGSHTGTHVDAPSHWFEHGKTIDQIGLDMLVGRAWVIDLREIVERGERKITWDHLSSFFAPESESEMKKIVVIQTGWSRYWGKPDYLQHYPFLCRHAAQELVQCGVEVLAVDTLSPDEIDGPGGYGVHEVFLGAGKVLVENLNLSELESIDGKVTVSFIPLSLAGSDGAPVRAFAWFE</sequence>
<dbReference type="InterPro" id="IPR037175">
    <property type="entry name" value="KFase_sf"/>
</dbReference>
<reference evidence="2 3" key="1">
    <citation type="journal article" date="2014" name="BMC Genomics">
        <title>Genome and secretome analysis of the hemibiotrophic fungal pathogen, Moniliophthora roreri, which causes frosty pod rot disease of cacao: mechanisms of the biotrophic and necrotrophic phases.</title>
        <authorList>
            <person name="Meinhardt L.W."/>
            <person name="Costa G.G.L."/>
            <person name="Thomazella D.P.T."/>
            <person name="Teixeira P.J.P.L."/>
            <person name="Carazzolle M.F."/>
            <person name="Schuster S.C."/>
            <person name="Carlson J.E."/>
            <person name="Guiltinan M.J."/>
            <person name="Mieczkowski P."/>
            <person name="Farmer A."/>
            <person name="Ramaraj T."/>
            <person name="Crozier J."/>
            <person name="Davis R.E."/>
            <person name="Shao J."/>
            <person name="Melnick R.L."/>
            <person name="Pereira G.A.G."/>
            <person name="Bailey B.A."/>
        </authorList>
    </citation>
    <scope>NUCLEOTIDE SEQUENCE [LARGE SCALE GENOMIC DNA]</scope>
    <source>
        <strain evidence="2 3">MCA 2997</strain>
    </source>
</reference>
<dbReference type="SUPFAM" id="SSF102198">
    <property type="entry name" value="Putative cyclase"/>
    <property type="match status" value="1"/>
</dbReference>
<gene>
    <name evidence="2" type="ORF">Moror_17909</name>
</gene>
<dbReference type="HOGENOM" id="CLU_030671_3_0_1"/>
<dbReference type="GO" id="GO:0019441">
    <property type="term" value="P:L-tryptophan catabolic process to kynurenine"/>
    <property type="evidence" value="ECO:0007669"/>
    <property type="project" value="InterPro"/>
</dbReference>
<dbReference type="PANTHER" id="PTHR31118:SF12">
    <property type="entry name" value="CYCLASE-LIKE PROTEIN 2"/>
    <property type="match status" value="1"/>
</dbReference>
<dbReference type="Pfam" id="PF04199">
    <property type="entry name" value="Cyclase"/>
    <property type="match status" value="1"/>
</dbReference>
<comment type="caution">
    <text evidence="2">The sequence shown here is derived from an EMBL/GenBank/DDBJ whole genome shotgun (WGS) entry which is preliminary data.</text>
</comment>
<comment type="similarity">
    <text evidence="1">Belongs to the Cyclase 1 superfamily.</text>
</comment>
<dbReference type="AlphaFoldDB" id="V2XDJ6"/>
<dbReference type="EMBL" id="AWSO01000030">
    <property type="protein sequence ID" value="ESK97253.1"/>
    <property type="molecule type" value="Genomic_DNA"/>
</dbReference>
<proteinExistence type="inferred from homology"/>
<dbReference type="GO" id="GO:0004061">
    <property type="term" value="F:arylformamidase activity"/>
    <property type="evidence" value="ECO:0007669"/>
    <property type="project" value="InterPro"/>
</dbReference>
<keyword evidence="3" id="KW-1185">Reference proteome</keyword>
<protein>
    <submittedName>
        <fullName evidence="2">Cyclase family protein</fullName>
    </submittedName>
</protein>
<accession>V2XDJ6</accession>
<evidence type="ECO:0000313" key="3">
    <source>
        <dbReference type="Proteomes" id="UP000017559"/>
    </source>
</evidence>